<keyword evidence="5" id="KW-0611">Plant defense</keyword>
<reference evidence="9 10" key="1">
    <citation type="submission" date="2024-04" db="EMBL/GenBank/DDBJ databases">
        <title>Genome assembly C_amara_ONT_v2.</title>
        <authorList>
            <person name="Yant L."/>
            <person name="Moore C."/>
            <person name="Slenker M."/>
        </authorList>
    </citation>
    <scope>NUCLEOTIDE SEQUENCE [LARGE SCALE GENOMIC DNA]</scope>
    <source>
        <tissue evidence="9">Leaf</tissue>
    </source>
</reference>
<dbReference type="SMART" id="SM00382">
    <property type="entry name" value="AAA"/>
    <property type="match status" value="1"/>
</dbReference>
<keyword evidence="2" id="KW-0433">Leucine-rich repeat</keyword>
<feature type="domain" description="TIR" evidence="8">
    <location>
        <begin position="126"/>
        <end position="290"/>
    </location>
</feature>
<accession>A0ABD0ZJ79</accession>
<dbReference type="Gene3D" id="1.10.8.430">
    <property type="entry name" value="Helical domain of apoptotic protease-activating factors"/>
    <property type="match status" value="1"/>
</dbReference>
<dbReference type="Pfam" id="PF00931">
    <property type="entry name" value="NB-ARC"/>
    <property type="match status" value="1"/>
</dbReference>
<dbReference type="SUPFAM" id="SSF52047">
    <property type="entry name" value="RNI-like"/>
    <property type="match status" value="1"/>
</dbReference>
<dbReference type="GO" id="GO:0006952">
    <property type="term" value="P:defense response"/>
    <property type="evidence" value="ECO:0007669"/>
    <property type="project" value="UniProtKB-KW"/>
</dbReference>
<dbReference type="InterPro" id="IPR002182">
    <property type="entry name" value="NB-ARC"/>
</dbReference>
<dbReference type="InterPro" id="IPR044974">
    <property type="entry name" value="Disease_R_plants"/>
</dbReference>
<name>A0ABD0ZJ79_CARAN</name>
<dbReference type="SUPFAM" id="SSF52200">
    <property type="entry name" value="Toll/Interleukin receptor TIR domain"/>
    <property type="match status" value="2"/>
</dbReference>
<dbReference type="PANTHER" id="PTHR11017:SF274">
    <property type="entry name" value="ADP-RIBOSYL CYCLASE_CYCLIC ADP-RIBOSE HYDROLASE-RELATED"/>
    <property type="match status" value="1"/>
</dbReference>
<dbReference type="SUPFAM" id="SSF52540">
    <property type="entry name" value="P-loop containing nucleoside triphosphate hydrolases"/>
    <property type="match status" value="1"/>
</dbReference>
<organism evidence="9 10">
    <name type="scientific">Cardamine amara subsp. amara</name>
    <dbReference type="NCBI Taxonomy" id="228776"/>
    <lineage>
        <taxon>Eukaryota</taxon>
        <taxon>Viridiplantae</taxon>
        <taxon>Streptophyta</taxon>
        <taxon>Embryophyta</taxon>
        <taxon>Tracheophyta</taxon>
        <taxon>Spermatophyta</taxon>
        <taxon>Magnoliopsida</taxon>
        <taxon>eudicotyledons</taxon>
        <taxon>Gunneridae</taxon>
        <taxon>Pentapetalae</taxon>
        <taxon>rosids</taxon>
        <taxon>malvids</taxon>
        <taxon>Brassicales</taxon>
        <taxon>Brassicaceae</taxon>
        <taxon>Cardamineae</taxon>
        <taxon>Cardamine</taxon>
    </lineage>
</organism>
<dbReference type="Proteomes" id="UP001558713">
    <property type="component" value="Unassembled WGS sequence"/>
</dbReference>
<dbReference type="GO" id="GO:0061809">
    <property type="term" value="F:NAD+ nucleosidase activity, cyclic ADP-ribose generating"/>
    <property type="evidence" value="ECO:0007669"/>
    <property type="project" value="UniProtKB-EC"/>
</dbReference>
<dbReference type="SUPFAM" id="SSF46785">
    <property type="entry name" value="Winged helix' DNA-binding domain"/>
    <property type="match status" value="1"/>
</dbReference>
<dbReference type="Gene3D" id="3.80.10.10">
    <property type="entry name" value="Ribonuclease Inhibitor"/>
    <property type="match status" value="1"/>
</dbReference>
<keyword evidence="4" id="KW-0378">Hydrolase</keyword>
<dbReference type="FunFam" id="1.10.8.430:FF:000002">
    <property type="entry name" value="Disease resistance protein (TIR-NBS-LRR class)"/>
    <property type="match status" value="1"/>
</dbReference>
<evidence type="ECO:0000256" key="4">
    <source>
        <dbReference type="ARBA" id="ARBA00022801"/>
    </source>
</evidence>
<keyword evidence="10" id="KW-1185">Reference proteome</keyword>
<comment type="caution">
    <text evidence="9">The sequence shown here is derived from an EMBL/GenBank/DDBJ whole genome shotgun (WGS) entry which is preliminary data.</text>
</comment>
<dbReference type="InterPro" id="IPR032675">
    <property type="entry name" value="LRR_dom_sf"/>
</dbReference>
<dbReference type="Gene3D" id="3.40.50.300">
    <property type="entry name" value="P-loop containing nucleotide triphosphate hydrolases"/>
    <property type="match status" value="1"/>
</dbReference>
<evidence type="ECO:0000256" key="3">
    <source>
        <dbReference type="ARBA" id="ARBA00022737"/>
    </source>
</evidence>
<keyword evidence="3" id="KW-0677">Repeat</keyword>
<dbReference type="InterPro" id="IPR042197">
    <property type="entry name" value="Apaf_helical"/>
</dbReference>
<evidence type="ECO:0000313" key="10">
    <source>
        <dbReference type="Proteomes" id="UP001558713"/>
    </source>
</evidence>
<keyword evidence="6" id="KW-0520">NAD</keyword>
<dbReference type="FunFam" id="3.40.50.300:FF:001002">
    <property type="entry name" value="Disease resistance protein (TIR-NBS-LRR class)"/>
    <property type="match status" value="1"/>
</dbReference>
<dbReference type="Gene3D" id="3.40.50.10140">
    <property type="entry name" value="Toll/interleukin-1 receptor homology (TIR) domain"/>
    <property type="match status" value="2"/>
</dbReference>
<evidence type="ECO:0000256" key="5">
    <source>
        <dbReference type="ARBA" id="ARBA00022821"/>
    </source>
</evidence>
<dbReference type="InterPro" id="IPR000157">
    <property type="entry name" value="TIR_dom"/>
</dbReference>
<dbReference type="CDD" id="cd00009">
    <property type="entry name" value="AAA"/>
    <property type="match status" value="1"/>
</dbReference>
<dbReference type="AlphaFoldDB" id="A0ABD0ZJ79"/>
<dbReference type="InterPro" id="IPR035897">
    <property type="entry name" value="Toll_tir_struct_dom_sf"/>
</dbReference>
<dbReference type="SMART" id="SM00255">
    <property type="entry name" value="TIR"/>
    <property type="match status" value="2"/>
</dbReference>
<gene>
    <name evidence="9" type="ORF">V5N11_031538</name>
</gene>
<evidence type="ECO:0000256" key="1">
    <source>
        <dbReference type="ARBA" id="ARBA00011982"/>
    </source>
</evidence>
<dbReference type="InterPro" id="IPR058192">
    <property type="entry name" value="WHD_ROQ1-like"/>
</dbReference>
<dbReference type="InterPro" id="IPR027417">
    <property type="entry name" value="P-loop_NTPase"/>
</dbReference>
<dbReference type="PANTHER" id="PTHR11017">
    <property type="entry name" value="LEUCINE-RICH REPEAT-CONTAINING PROTEIN"/>
    <property type="match status" value="1"/>
</dbReference>
<feature type="domain" description="TIR" evidence="8">
    <location>
        <begin position="844"/>
        <end position="1009"/>
    </location>
</feature>
<dbReference type="EC" id="3.2.2.6" evidence="1"/>
<dbReference type="Pfam" id="PF23282">
    <property type="entry name" value="WHD_ROQ1"/>
    <property type="match status" value="1"/>
</dbReference>
<dbReference type="InterPro" id="IPR036390">
    <property type="entry name" value="WH_DNA-bd_sf"/>
</dbReference>
<dbReference type="InterPro" id="IPR003593">
    <property type="entry name" value="AAA+_ATPase"/>
</dbReference>
<evidence type="ECO:0000259" key="8">
    <source>
        <dbReference type="PROSITE" id="PS50104"/>
    </source>
</evidence>
<evidence type="ECO:0000256" key="2">
    <source>
        <dbReference type="ARBA" id="ARBA00022614"/>
    </source>
</evidence>
<sequence length="1042" mass="119825">MADDGSASNPRDTIKSSGWNVAVQRRRQQSVTVSKKRRGLLIWAKRLRKVGTNGDVEDACVENEVMIDEEQPILEAHTNIIAVEEHKSAAQYDHLLKELNRKKINSSKDDDIEMTSSMASSSSGSWRYDVFPSFRGEDVRNSFLSHLRKELHIKFITTFSDHGIERSRPIAPELLLAIRESRIAIVVFSKNYASSTWCLDELVEIHKCYKKFDQRVIPIFYNVDPSEIKKQTGEFGKVFNKTCKGKPEDQKQRWMQALEDVAKMAGEDLRNWPDEADMIEKIANDVSKKLFTPSKRFGDFLGIEAHIEAVNSKLCLESEKALMVGILGPSGIGKTTIGRALYGQLSCQFHHRAFVTYKRTNGDDYSTKLYWEQQFLSEILGQKDLRIEELGAVEHRLKHKKVLIVLDDVDDQELLKTLVGQTEWFGSGSRIIVITQDSQLLKSHNIDLIYEVEFPSRDLALKMLCRSAFGQNSPPSGFMELAVEVANLAGRLPLGLSVLGSSLRGRSKDEWMMMMPRLRNELDGKIEKTLRVSYNRLDRKERELFLYIAFACLFNGVQVSYIRDLLGDSVNIGLKMLAEKSLIRITPDETVEMHNLLQKLGREIGRGKSIENPTKRQFLVNIEDIRDVFTHNTGLETVLGIHFNTSDINEPLFINKKSLEGMPNLEFLIVYEDQLCQNGEGRLYLPQGLFYLPPKLRMLKWSKFPAKCLPSSFKAEKLWEGRQSLGNLKKINMRNSRYMKELPDLFNAINLEKVYLFGCSSLVRLSSSIQNLSKLRRLNMGECRKLKSFPTYLNLESLEYLNLRGCPQLRNFPQISLHSSNRFSCWELISTIQPDKLYSNSFNWRYDVFPSFRGEDVHKTFLSHLRKQLDRIVITTFIDHRIERSRPIGLELLLAIRESRIAIVIFSKNYASSAWCLNELVEIHKCYTELKQMVIPVFYKVDRSEVRKQTGDFGKVFSETCKGKPEDQKQRWMQALKDVANIAGLDLKNWDNNEADLIEEIANNALKKIRAQSNCFDDFFEIEAHIGNEFNIRMKSSSQSTI</sequence>
<dbReference type="PROSITE" id="PS50104">
    <property type="entry name" value="TIR"/>
    <property type="match status" value="2"/>
</dbReference>
<dbReference type="Pfam" id="PF01582">
    <property type="entry name" value="TIR"/>
    <property type="match status" value="2"/>
</dbReference>
<protein>
    <recommendedName>
        <fullName evidence="1">ADP-ribosyl cyclase/cyclic ADP-ribose hydrolase</fullName>
        <ecNumber evidence="1">3.2.2.6</ecNumber>
    </recommendedName>
</protein>
<dbReference type="FunFam" id="3.40.50.10140:FF:000007">
    <property type="entry name" value="Disease resistance protein (TIR-NBS-LRR class)"/>
    <property type="match status" value="2"/>
</dbReference>
<dbReference type="PRINTS" id="PR00364">
    <property type="entry name" value="DISEASERSIST"/>
</dbReference>
<evidence type="ECO:0000256" key="7">
    <source>
        <dbReference type="ARBA" id="ARBA00047304"/>
    </source>
</evidence>
<dbReference type="EMBL" id="JBANAX010000748">
    <property type="protein sequence ID" value="KAL1194720.1"/>
    <property type="molecule type" value="Genomic_DNA"/>
</dbReference>
<evidence type="ECO:0000256" key="6">
    <source>
        <dbReference type="ARBA" id="ARBA00023027"/>
    </source>
</evidence>
<proteinExistence type="predicted"/>
<evidence type="ECO:0000313" key="9">
    <source>
        <dbReference type="EMBL" id="KAL1194720.1"/>
    </source>
</evidence>
<comment type="catalytic activity">
    <reaction evidence="7">
        <text>NAD(+) + H2O = ADP-D-ribose + nicotinamide + H(+)</text>
        <dbReference type="Rhea" id="RHEA:16301"/>
        <dbReference type="ChEBI" id="CHEBI:15377"/>
        <dbReference type="ChEBI" id="CHEBI:15378"/>
        <dbReference type="ChEBI" id="CHEBI:17154"/>
        <dbReference type="ChEBI" id="CHEBI:57540"/>
        <dbReference type="ChEBI" id="CHEBI:57967"/>
        <dbReference type="EC" id="3.2.2.6"/>
    </reaction>
    <physiologicalReaction direction="left-to-right" evidence="7">
        <dbReference type="Rhea" id="RHEA:16302"/>
    </physiologicalReaction>
</comment>